<protein>
    <submittedName>
        <fullName evidence="2">Uncharacterized protein</fullName>
    </submittedName>
</protein>
<dbReference type="VEuPathDB" id="FungiDB:MPH_09334"/>
<dbReference type="AlphaFoldDB" id="K2RL47"/>
<dbReference type="EMBL" id="AHHD01000409">
    <property type="protein sequence ID" value="EKG13522.1"/>
    <property type="molecule type" value="Genomic_DNA"/>
</dbReference>
<reference evidence="2 3" key="1">
    <citation type="journal article" date="2012" name="BMC Genomics">
        <title>Tools to kill: Genome of one of the most destructive plant pathogenic fungi Macrophomina phaseolina.</title>
        <authorList>
            <person name="Islam M.S."/>
            <person name="Haque M.S."/>
            <person name="Islam M.M."/>
            <person name="Emdad E.M."/>
            <person name="Halim A."/>
            <person name="Hossen Q.M.M."/>
            <person name="Hossain M.Z."/>
            <person name="Ahmed B."/>
            <person name="Rahim S."/>
            <person name="Rahman M.S."/>
            <person name="Alam M.M."/>
            <person name="Hou S."/>
            <person name="Wan X."/>
            <person name="Saito J.A."/>
            <person name="Alam M."/>
        </authorList>
    </citation>
    <scope>NUCLEOTIDE SEQUENCE [LARGE SCALE GENOMIC DNA]</scope>
    <source>
        <strain evidence="2 3">MS6</strain>
    </source>
</reference>
<accession>K2RL47</accession>
<proteinExistence type="predicted"/>
<evidence type="ECO:0000313" key="2">
    <source>
        <dbReference type="EMBL" id="EKG13522.1"/>
    </source>
</evidence>
<feature type="region of interest" description="Disordered" evidence="1">
    <location>
        <begin position="1"/>
        <end position="46"/>
    </location>
</feature>
<name>K2RL47_MACPH</name>
<sequence>MGGSATEALNSTASSGPSILTGSGEMSNVANGQSRASSEPRPGLGKQSTEILHIATDELAAKIEPELLTLMRIPDNLNKRIILIEELEKFWRATDRDQFYRRWFDEAGENQRQLLRIISILILARFRRWDEFYEIFVMNEKRKTRDRPFQLDDLSQAAFLGPAAGQQFYQHRWIFWPLVIRERREAYILAESEQERRLPFIADRTKIGEGATAGVFMETIMPGRLTSGRWDARLLTFSCLESGSRWLVSCKRCAKSLLTKTCASMMKRSIKSNPGFSSGCLGFPESSPRQPTRRGNG</sequence>
<gene>
    <name evidence="2" type="ORF">MPH_09334</name>
</gene>
<comment type="caution">
    <text evidence="2">The sequence shown here is derived from an EMBL/GenBank/DDBJ whole genome shotgun (WGS) entry which is preliminary data.</text>
</comment>
<dbReference type="InParanoid" id="K2RL47"/>
<dbReference type="HOGENOM" id="CLU_937121_0_0_1"/>
<feature type="compositionally biased region" description="Polar residues" evidence="1">
    <location>
        <begin position="7"/>
        <end position="37"/>
    </location>
</feature>
<evidence type="ECO:0000313" key="3">
    <source>
        <dbReference type="Proteomes" id="UP000007129"/>
    </source>
</evidence>
<organism evidence="2 3">
    <name type="scientific">Macrophomina phaseolina (strain MS6)</name>
    <name type="common">Charcoal rot fungus</name>
    <dbReference type="NCBI Taxonomy" id="1126212"/>
    <lineage>
        <taxon>Eukaryota</taxon>
        <taxon>Fungi</taxon>
        <taxon>Dikarya</taxon>
        <taxon>Ascomycota</taxon>
        <taxon>Pezizomycotina</taxon>
        <taxon>Dothideomycetes</taxon>
        <taxon>Dothideomycetes incertae sedis</taxon>
        <taxon>Botryosphaeriales</taxon>
        <taxon>Botryosphaeriaceae</taxon>
        <taxon>Macrophomina</taxon>
    </lineage>
</organism>
<dbReference type="Proteomes" id="UP000007129">
    <property type="component" value="Unassembled WGS sequence"/>
</dbReference>
<dbReference type="OrthoDB" id="5986190at2759"/>
<evidence type="ECO:0000256" key="1">
    <source>
        <dbReference type="SAM" id="MobiDB-lite"/>
    </source>
</evidence>